<feature type="domain" description="Nudix hydrolase" evidence="4">
    <location>
        <begin position="6"/>
        <end position="138"/>
    </location>
</feature>
<dbReference type="InterPro" id="IPR000086">
    <property type="entry name" value="NUDIX_hydrolase_dom"/>
</dbReference>
<evidence type="ECO:0000313" key="5">
    <source>
        <dbReference type="EMBL" id="MBB2189938.1"/>
    </source>
</evidence>
<evidence type="ECO:0000313" key="6">
    <source>
        <dbReference type="Proteomes" id="UP000555756"/>
    </source>
</evidence>
<dbReference type="CDD" id="cd04690">
    <property type="entry name" value="NUDIX_Hydrolase"/>
    <property type="match status" value="1"/>
</dbReference>
<dbReference type="PANTHER" id="PTHR43046:SF2">
    <property type="entry name" value="8-OXO-DGTP DIPHOSPHATASE-RELATED"/>
    <property type="match status" value="1"/>
</dbReference>
<dbReference type="PROSITE" id="PS00893">
    <property type="entry name" value="NUDIX_BOX"/>
    <property type="match status" value="1"/>
</dbReference>
<comment type="cofactor">
    <cofactor evidence="1">
        <name>Mg(2+)</name>
        <dbReference type="ChEBI" id="CHEBI:18420"/>
    </cofactor>
</comment>
<comment type="caution">
    <text evidence="5">The sequence shown here is derived from an EMBL/GenBank/DDBJ whole genome shotgun (WGS) entry which is preliminary data.</text>
</comment>
<keyword evidence="2" id="KW-0378">Hydrolase</keyword>
<organism evidence="5 6">
    <name type="scientific">Gluconacetobacter azotocaptans</name>
    <dbReference type="NCBI Taxonomy" id="142834"/>
    <lineage>
        <taxon>Bacteria</taxon>
        <taxon>Pseudomonadati</taxon>
        <taxon>Pseudomonadota</taxon>
        <taxon>Alphaproteobacteria</taxon>
        <taxon>Acetobacterales</taxon>
        <taxon>Acetobacteraceae</taxon>
        <taxon>Gluconacetobacter</taxon>
    </lineage>
</organism>
<name>A0A7W4JS72_9PROT</name>
<keyword evidence="3" id="KW-0472">Membrane</keyword>
<evidence type="ECO:0000256" key="3">
    <source>
        <dbReference type="SAM" id="Phobius"/>
    </source>
</evidence>
<sequence length="138" mass="14667">MSPADRVIRVVSAAIVQAGALLLVRKRGTAAFMLPGGKAEAGETEIETLVRELDEELGCRLQGDGVALLGRFQAPAANEPGFTVRSAVYRGVLDGAPQIRAEIEEMWWFDLALDPPPGGPVLAPLLHHHVLPALKSGL</sequence>
<keyword evidence="6" id="KW-1185">Reference proteome</keyword>
<dbReference type="Proteomes" id="UP000555756">
    <property type="component" value="Unassembled WGS sequence"/>
</dbReference>
<dbReference type="SUPFAM" id="SSF55811">
    <property type="entry name" value="Nudix"/>
    <property type="match status" value="1"/>
</dbReference>
<proteinExistence type="predicted"/>
<protein>
    <submittedName>
        <fullName evidence="5">NUDIX domain-containing protein</fullName>
    </submittedName>
</protein>
<dbReference type="InterPro" id="IPR020084">
    <property type="entry name" value="NUDIX_hydrolase_CS"/>
</dbReference>
<dbReference type="AlphaFoldDB" id="A0A7W4JS72"/>
<reference evidence="5 6" key="1">
    <citation type="submission" date="2020-04" db="EMBL/GenBank/DDBJ databases">
        <title>Description of novel Gluconacetobacter.</title>
        <authorList>
            <person name="Sombolestani A."/>
        </authorList>
    </citation>
    <scope>NUCLEOTIDE SEQUENCE [LARGE SCALE GENOMIC DNA]</scope>
    <source>
        <strain evidence="5 6">LMG 21311</strain>
    </source>
</reference>
<feature type="transmembrane region" description="Helical" evidence="3">
    <location>
        <begin position="6"/>
        <end position="24"/>
    </location>
</feature>
<dbReference type="Pfam" id="PF00293">
    <property type="entry name" value="NUDIX"/>
    <property type="match status" value="1"/>
</dbReference>
<keyword evidence="3" id="KW-0812">Transmembrane</keyword>
<keyword evidence="3" id="KW-1133">Transmembrane helix</keyword>
<gene>
    <name evidence="5" type="ORF">HLH34_08145</name>
</gene>
<dbReference type="GO" id="GO:0016787">
    <property type="term" value="F:hydrolase activity"/>
    <property type="evidence" value="ECO:0007669"/>
    <property type="project" value="UniProtKB-KW"/>
</dbReference>
<dbReference type="Gene3D" id="3.90.79.10">
    <property type="entry name" value="Nucleoside Triphosphate Pyrophosphohydrolase"/>
    <property type="match status" value="1"/>
</dbReference>
<accession>A0A7W4JS72</accession>
<evidence type="ECO:0000259" key="4">
    <source>
        <dbReference type="PROSITE" id="PS51462"/>
    </source>
</evidence>
<dbReference type="PROSITE" id="PS51462">
    <property type="entry name" value="NUDIX"/>
    <property type="match status" value="1"/>
</dbReference>
<evidence type="ECO:0000256" key="1">
    <source>
        <dbReference type="ARBA" id="ARBA00001946"/>
    </source>
</evidence>
<dbReference type="EMBL" id="JABEQF010000005">
    <property type="protein sequence ID" value="MBB2189938.1"/>
    <property type="molecule type" value="Genomic_DNA"/>
</dbReference>
<dbReference type="RefSeq" id="WP_183119106.1">
    <property type="nucleotide sequence ID" value="NZ_JABEQF010000005.1"/>
</dbReference>
<dbReference type="InterPro" id="IPR015797">
    <property type="entry name" value="NUDIX_hydrolase-like_dom_sf"/>
</dbReference>
<dbReference type="PANTHER" id="PTHR43046">
    <property type="entry name" value="GDP-MANNOSE MANNOSYL HYDROLASE"/>
    <property type="match status" value="1"/>
</dbReference>
<evidence type="ECO:0000256" key="2">
    <source>
        <dbReference type="ARBA" id="ARBA00022801"/>
    </source>
</evidence>